<dbReference type="RefSeq" id="WP_264917281.1">
    <property type="nucleotide sequence ID" value="NZ_CP110224.1"/>
</dbReference>
<evidence type="ECO:0000256" key="1">
    <source>
        <dbReference type="SAM" id="Phobius"/>
    </source>
</evidence>
<proteinExistence type="predicted"/>
<keyword evidence="1" id="KW-1133">Transmembrane helix</keyword>
<keyword evidence="3" id="KW-1185">Reference proteome</keyword>
<evidence type="ECO:0000313" key="2">
    <source>
        <dbReference type="EMBL" id="MBP1971416.1"/>
    </source>
</evidence>
<comment type="caution">
    <text evidence="2">The sequence shown here is derived from an EMBL/GenBank/DDBJ whole genome shotgun (WGS) entry which is preliminary data.</text>
</comment>
<name>A0ABS4IKF5_9BACI</name>
<reference evidence="2 3" key="1">
    <citation type="submission" date="2021-03" db="EMBL/GenBank/DDBJ databases">
        <title>Genomic Encyclopedia of Type Strains, Phase IV (KMG-IV): sequencing the most valuable type-strain genomes for metagenomic binning, comparative biology and taxonomic classification.</title>
        <authorList>
            <person name="Goeker M."/>
        </authorList>
    </citation>
    <scope>NUCLEOTIDE SEQUENCE [LARGE SCALE GENOMIC DNA]</scope>
    <source>
        <strain evidence="2 3">DSM 25609</strain>
    </source>
</reference>
<dbReference type="Proteomes" id="UP001519345">
    <property type="component" value="Unassembled WGS sequence"/>
</dbReference>
<accession>A0ABS4IKF5</accession>
<protein>
    <recommendedName>
        <fullName evidence="4">Nematode cuticle collagen N-terminal domain-containing protein</fullName>
    </recommendedName>
</protein>
<gene>
    <name evidence="2" type="ORF">J2Z83_003555</name>
</gene>
<sequence length="84" mass="9094">MLSRLDVSPVVGWAAAAGIGISFVATFTFEYLYDNNIFGIQDGLDKAGQKIDEWWSDGKEAVSDFFQNPGESIASGFDAINPLT</sequence>
<organism evidence="2 3">
    <name type="scientific">Virgibacillus natechei</name>
    <dbReference type="NCBI Taxonomy" id="1216297"/>
    <lineage>
        <taxon>Bacteria</taxon>
        <taxon>Bacillati</taxon>
        <taxon>Bacillota</taxon>
        <taxon>Bacilli</taxon>
        <taxon>Bacillales</taxon>
        <taxon>Bacillaceae</taxon>
        <taxon>Virgibacillus</taxon>
    </lineage>
</organism>
<keyword evidence="1" id="KW-0472">Membrane</keyword>
<evidence type="ECO:0000313" key="3">
    <source>
        <dbReference type="Proteomes" id="UP001519345"/>
    </source>
</evidence>
<evidence type="ECO:0008006" key="4">
    <source>
        <dbReference type="Google" id="ProtNLM"/>
    </source>
</evidence>
<feature type="transmembrane region" description="Helical" evidence="1">
    <location>
        <begin position="12"/>
        <end position="33"/>
    </location>
</feature>
<dbReference type="EMBL" id="JAGGKX010000026">
    <property type="protein sequence ID" value="MBP1971416.1"/>
    <property type="molecule type" value="Genomic_DNA"/>
</dbReference>
<keyword evidence="1" id="KW-0812">Transmembrane</keyword>